<dbReference type="AlphaFoldDB" id="A0AA86PBY1"/>
<organism evidence="1">
    <name type="scientific">Hexamita inflata</name>
    <dbReference type="NCBI Taxonomy" id="28002"/>
    <lineage>
        <taxon>Eukaryota</taxon>
        <taxon>Metamonada</taxon>
        <taxon>Diplomonadida</taxon>
        <taxon>Hexamitidae</taxon>
        <taxon>Hexamitinae</taxon>
        <taxon>Hexamita</taxon>
    </lineage>
</organism>
<gene>
    <name evidence="1" type="ORF">HINF_LOCUS20964</name>
    <name evidence="2" type="ORF">HINF_LOCUS2510</name>
</gene>
<evidence type="ECO:0000313" key="1">
    <source>
        <dbReference type="EMBL" id="CAI9933319.1"/>
    </source>
</evidence>
<sequence length="148" mass="16717">MILCIESVIADSHRQNYHWLLNCDMFIDYRDCIFCCRFTPATVAIQPKQTHQESLAGKMVTWQVLLCRFISTIYSLSVSSRKYISTQLSFAHSYASAISSKQLAVILSCLSGTFDAGRFGCKTTVVENEIEHIGSKHQHTKTMVLSVE</sequence>
<reference evidence="2 3" key="2">
    <citation type="submission" date="2024-07" db="EMBL/GenBank/DDBJ databases">
        <authorList>
            <person name="Akdeniz Z."/>
        </authorList>
    </citation>
    <scope>NUCLEOTIDE SEQUENCE [LARGE SCALE GENOMIC DNA]</scope>
</reference>
<dbReference type="EMBL" id="CAXDID020000004">
    <property type="protein sequence ID" value="CAL5973707.1"/>
    <property type="molecule type" value="Genomic_DNA"/>
</dbReference>
<dbReference type="EMBL" id="CATOUU010000531">
    <property type="protein sequence ID" value="CAI9933319.1"/>
    <property type="molecule type" value="Genomic_DNA"/>
</dbReference>
<keyword evidence="3" id="KW-1185">Reference proteome</keyword>
<name>A0AA86PBY1_9EUKA</name>
<evidence type="ECO:0000313" key="3">
    <source>
        <dbReference type="Proteomes" id="UP001642409"/>
    </source>
</evidence>
<comment type="caution">
    <text evidence="1">The sequence shown here is derived from an EMBL/GenBank/DDBJ whole genome shotgun (WGS) entry which is preliminary data.</text>
</comment>
<reference evidence="1" key="1">
    <citation type="submission" date="2023-06" db="EMBL/GenBank/DDBJ databases">
        <authorList>
            <person name="Kurt Z."/>
        </authorList>
    </citation>
    <scope>NUCLEOTIDE SEQUENCE</scope>
</reference>
<evidence type="ECO:0000313" key="2">
    <source>
        <dbReference type="EMBL" id="CAL5973707.1"/>
    </source>
</evidence>
<dbReference type="Proteomes" id="UP001642409">
    <property type="component" value="Unassembled WGS sequence"/>
</dbReference>
<protein>
    <submittedName>
        <fullName evidence="2">Hypothetical_protein</fullName>
    </submittedName>
</protein>
<proteinExistence type="predicted"/>
<accession>A0AA86PBY1</accession>